<dbReference type="GO" id="GO:0005524">
    <property type="term" value="F:ATP binding"/>
    <property type="evidence" value="ECO:0007669"/>
    <property type="project" value="UniProtKB-UniRule"/>
</dbReference>
<evidence type="ECO:0000256" key="2">
    <source>
        <dbReference type="ARBA" id="ARBA00022448"/>
    </source>
</evidence>
<gene>
    <name evidence="6 7" type="primary">atpF</name>
    <name evidence="7" type="ORF">AMQ74_00511</name>
</gene>
<comment type="caution">
    <text evidence="7">The sequence shown here is derived from an EMBL/GenBank/DDBJ whole genome shotgun (WGS) entry which is preliminary data.</text>
</comment>
<keyword evidence="6" id="KW-0472">Membrane</keyword>
<keyword evidence="2 6" id="KW-0813">Transport</keyword>
<evidence type="ECO:0000256" key="6">
    <source>
        <dbReference type="HAMAP-Rule" id="MF_00312"/>
    </source>
</evidence>
<dbReference type="Gene3D" id="3.40.50.10580">
    <property type="entry name" value="ATPase, V1 complex, subunit F"/>
    <property type="match status" value="1"/>
</dbReference>
<dbReference type="Proteomes" id="UP000075578">
    <property type="component" value="Unassembled WGS sequence"/>
</dbReference>
<accession>A0A150J760</accession>
<dbReference type="Pfam" id="PF01990">
    <property type="entry name" value="ATP-synt_F"/>
    <property type="match status" value="1"/>
</dbReference>
<comment type="similarity">
    <text evidence="1 6">Belongs to the V-ATPase F subunit family.</text>
</comment>
<sequence>MEFGVVGDEQFVLGFRLIGINKAKRIITDQEFENGLLDMFKDKEVGIIIIQPEYYKNLSSKTKLRVDTSVKPAVIVLGEKLSDILRDKIRQVIGVDLWGN</sequence>
<keyword evidence="5 6" id="KW-0066">ATP synthesis</keyword>
<dbReference type="InterPro" id="IPR036906">
    <property type="entry name" value="ATPase_V1_fsu_sf"/>
</dbReference>
<comment type="subunit">
    <text evidence="6">Has multiple subunits with at least A(3), B(3), C, D, E, F, H, I and proteolipid K(x).</text>
</comment>
<evidence type="ECO:0000256" key="4">
    <source>
        <dbReference type="ARBA" id="ARBA00023065"/>
    </source>
</evidence>
<reference evidence="7 8" key="1">
    <citation type="journal article" date="2016" name="ISME J.">
        <title>Chasing the elusive Euryarchaeota class WSA2: genomes reveal a uniquely fastidious methyl-reducing methanogen.</title>
        <authorList>
            <person name="Nobu M.K."/>
            <person name="Narihiro T."/>
            <person name="Kuroda K."/>
            <person name="Mei R."/>
            <person name="Liu W.T."/>
        </authorList>
    </citation>
    <scope>NUCLEOTIDE SEQUENCE [LARGE SCALE GENOMIC DNA]</scope>
    <source>
        <strain evidence="7">U1lsi0528_Bin089</strain>
    </source>
</reference>
<protein>
    <recommendedName>
        <fullName evidence="6">A-type ATP synthase subunit F</fullName>
    </recommendedName>
</protein>
<name>A0A150J760_9EURY</name>
<dbReference type="InterPro" id="IPR022944">
    <property type="entry name" value="ATPase_V1-cplx_fsu_bac/arc"/>
</dbReference>
<evidence type="ECO:0000256" key="5">
    <source>
        <dbReference type="ARBA" id="ARBA00023310"/>
    </source>
</evidence>
<comment type="subcellular location">
    <subcellularLocation>
        <location evidence="6">Cell membrane</location>
        <topology evidence="6">Peripheral membrane protein</topology>
    </subcellularLocation>
</comment>
<dbReference type="GO" id="GO:0042777">
    <property type="term" value="P:proton motive force-driven plasma membrane ATP synthesis"/>
    <property type="evidence" value="ECO:0007669"/>
    <property type="project" value="UniProtKB-UniRule"/>
</dbReference>
<dbReference type="GO" id="GO:0005886">
    <property type="term" value="C:plasma membrane"/>
    <property type="evidence" value="ECO:0007669"/>
    <property type="project" value="UniProtKB-SubCell"/>
</dbReference>
<dbReference type="HAMAP" id="MF_00312">
    <property type="entry name" value="ATP_synth_F_arch"/>
    <property type="match status" value="1"/>
</dbReference>
<dbReference type="InterPro" id="IPR008218">
    <property type="entry name" value="ATPase_V1-cplx_f_g_su"/>
</dbReference>
<evidence type="ECO:0000313" key="7">
    <source>
        <dbReference type="EMBL" id="KYC53093.1"/>
    </source>
</evidence>
<proteinExistence type="inferred from homology"/>
<dbReference type="AlphaFoldDB" id="A0A150J760"/>
<dbReference type="GO" id="GO:0046933">
    <property type="term" value="F:proton-transporting ATP synthase activity, rotational mechanism"/>
    <property type="evidence" value="ECO:0007669"/>
    <property type="project" value="UniProtKB-UniRule"/>
</dbReference>
<evidence type="ECO:0000313" key="8">
    <source>
        <dbReference type="Proteomes" id="UP000075578"/>
    </source>
</evidence>
<keyword evidence="3 6" id="KW-0375">Hydrogen ion transport</keyword>
<keyword evidence="4 6" id="KW-0406">Ion transport</keyword>
<keyword evidence="6" id="KW-1003">Cell membrane</keyword>
<comment type="function">
    <text evidence="6">Component of the A-type ATP synthase that produces ATP from ADP in the presence of a proton gradient across the membrane.</text>
</comment>
<dbReference type="EMBL" id="LNGD01000018">
    <property type="protein sequence ID" value="KYC53093.1"/>
    <property type="molecule type" value="Genomic_DNA"/>
</dbReference>
<dbReference type="SUPFAM" id="SSF159468">
    <property type="entry name" value="AtpF-like"/>
    <property type="match status" value="1"/>
</dbReference>
<organism evidence="7 8">
    <name type="scientific">Candidatus Methanofastidiosum methylothiophilum</name>
    <dbReference type="NCBI Taxonomy" id="1705564"/>
    <lineage>
        <taxon>Archaea</taxon>
        <taxon>Methanobacteriati</taxon>
        <taxon>Methanobacteriota</taxon>
        <taxon>Stenosarchaea group</taxon>
        <taxon>Candidatus Methanofastidiosia</taxon>
        <taxon>Candidatus Methanofastidiosales</taxon>
        <taxon>Candidatus Methanofastidiosaceae</taxon>
        <taxon>Candidatus Methanofastidiosum</taxon>
    </lineage>
</organism>
<dbReference type="GO" id="GO:0046961">
    <property type="term" value="F:proton-transporting ATPase activity, rotational mechanism"/>
    <property type="evidence" value="ECO:0007669"/>
    <property type="project" value="InterPro"/>
</dbReference>
<evidence type="ECO:0000256" key="1">
    <source>
        <dbReference type="ARBA" id="ARBA00010148"/>
    </source>
</evidence>
<evidence type="ECO:0000256" key="3">
    <source>
        <dbReference type="ARBA" id="ARBA00022781"/>
    </source>
</evidence>